<proteinExistence type="predicted"/>
<gene>
    <name evidence="1" type="ORF">HRG_08782</name>
</gene>
<accession>A0A9P8SEK2</accession>
<dbReference type="Proteomes" id="UP000824596">
    <property type="component" value="Unassembled WGS sequence"/>
</dbReference>
<evidence type="ECO:0000313" key="2">
    <source>
        <dbReference type="Proteomes" id="UP000824596"/>
    </source>
</evidence>
<keyword evidence="2" id="KW-1185">Reference proteome</keyword>
<sequence length="252" mass="27945">MDGRVVFHEWPRPPYALAWEIEQRDGLSPTRAAPFSIRCPPLSSATKATSPFFLGSWPYGRLPCVPPIVSFTGLIVGTGHSLLRRDLLPGLPPFQVFVIFPIRANPWAILCKKMAERRDSQFQPNVPFTCTAKVAGLLRHDVMLYPPGSDRDNVFIVVPDSWTFLDKAAAAVTPMTPLYTTEAAGVLPSAAFQDMRAASLSLATLAPSRSALHLWLRLRPRPAPRGDVALSLPIRRRNDRGCCIRPRCLRLP</sequence>
<reference evidence="1" key="1">
    <citation type="submission" date="2021-09" db="EMBL/GenBank/DDBJ databases">
        <title>A high-quality genome of the endoparasitic fungus Hirsutella rhossiliensis with a comparison of Hirsutella genomes reveals transposable elements contributing to genome size variation.</title>
        <authorList>
            <person name="Lin R."/>
            <person name="Jiao Y."/>
            <person name="Sun X."/>
            <person name="Ling J."/>
            <person name="Xie B."/>
            <person name="Cheng X."/>
        </authorList>
    </citation>
    <scope>NUCLEOTIDE SEQUENCE</scope>
    <source>
        <strain evidence="1">HR02</strain>
    </source>
</reference>
<dbReference type="AlphaFoldDB" id="A0A9P8SEK2"/>
<comment type="caution">
    <text evidence="1">The sequence shown here is derived from an EMBL/GenBank/DDBJ whole genome shotgun (WGS) entry which is preliminary data.</text>
</comment>
<evidence type="ECO:0000313" key="1">
    <source>
        <dbReference type="EMBL" id="KAH0959761.1"/>
    </source>
</evidence>
<dbReference type="RefSeq" id="XP_044717274.1">
    <property type="nucleotide sequence ID" value="XM_044867253.1"/>
</dbReference>
<name>A0A9P8SEK2_9HYPO</name>
<dbReference type="EMBL" id="JAIZPD010000011">
    <property type="protein sequence ID" value="KAH0959761.1"/>
    <property type="molecule type" value="Genomic_DNA"/>
</dbReference>
<protein>
    <submittedName>
        <fullName evidence="1">Uncharacterized protein</fullName>
    </submittedName>
</protein>
<organism evidence="1 2">
    <name type="scientific">Hirsutella rhossiliensis</name>
    <dbReference type="NCBI Taxonomy" id="111463"/>
    <lineage>
        <taxon>Eukaryota</taxon>
        <taxon>Fungi</taxon>
        <taxon>Dikarya</taxon>
        <taxon>Ascomycota</taxon>
        <taxon>Pezizomycotina</taxon>
        <taxon>Sordariomycetes</taxon>
        <taxon>Hypocreomycetidae</taxon>
        <taxon>Hypocreales</taxon>
        <taxon>Ophiocordycipitaceae</taxon>
        <taxon>Hirsutella</taxon>
    </lineage>
</organism>
<dbReference type="GeneID" id="68357911"/>